<proteinExistence type="predicted"/>
<keyword evidence="2" id="KW-1185">Reference proteome</keyword>
<dbReference type="HOGENOM" id="CLU_723380_0_0_5"/>
<dbReference type="AlphaFoldDB" id="S9QQ72"/>
<dbReference type="EMBL" id="APVH01000015">
    <property type="protein sequence ID" value="EPX83546.1"/>
    <property type="molecule type" value="Genomic_DNA"/>
</dbReference>
<protein>
    <submittedName>
        <fullName evidence="1">Uncharacterized protein</fullName>
    </submittedName>
</protein>
<gene>
    <name evidence="1" type="ORF">Salmuc_02154</name>
</gene>
<accession>S9QQ72</accession>
<evidence type="ECO:0000313" key="1">
    <source>
        <dbReference type="EMBL" id="EPX83546.1"/>
    </source>
</evidence>
<dbReference type="RefSeq" id="WP_020038380.1">
    <property type="nucleotide sequence ID" value="NZ_KE557274.1"/>
</dbReference>
<name>S9QQ72_9RHOB</name>
<dbReference type="Proteomes" id="UP000015347">
    <property type="component" value="Unassembled WGS sequence"/>
</dbReference>
<dbReference type="OrthoDB" id="507476at2"/>
<organism evidence="1 2">
    <name type="scientific">Salipiger mucosus DSM 16094</name>
    <dbReference type="NCBI Taxonomy" id="1123237"/>
    <lineage>
        <taxon>Bacteria</taxon>
        <taxon>Pseudomonadati</taxon>
        <taxon>Pseudomonadota</taxon>
        <taxon>Alphaproteobacteria</taxon>
        <taxon>Rhodobacterales</taxon>
        <taxon>Roseobacteraceae</taxon>
        <taxon>Salipiger</taxon>
    </lineage>
</organism>
<reference evidence="2" key="1">
    <citation type="journal article" date="2014" name="Stand. Genomic Sci.">
        <title>Genome sequence of the exopolysaccharide-producing Salipiger mucosus type strain (DSM 16094(T)), a moderately halophilic member of the Roseobacter clade.</title>
        <authorList>
            <person name="Riedel T."/>
            <person name="Spring S."/>
            <person name="Fiebig A."/>
            <person name="Petersen J."/>
            <person name="Kyrpides N.C."/>
            <person name="Goker M."/>
            <person name="Klenk H.P."/>
        </authorList>
    </citation>
    <scope>NUCLEOTIDE SEQUENCE [LARGE SCALE GENOMIC DNA]</scope>
    <source>
        <strain evidence="2">DSM 16094</strain>
    </source>
</reference>
<comment type="caution">
    <text evidence="1">The sequence shown here is derived from an EMBL/GenBank/DDBJ whole genome shotgun (WGS) entry which is preliminary data.</text>
</comment>
<sequence>MTYAKQDIDAPLHYVKGLLAQLHVEPTLLEVIDKEVEETRFTADALRREWINDVLSRPPEDPVRAAALEKPDIQFYRYVEKRAADPLSPAPRLVRTLVDEFGVEVVAPIREHTWHRQIDWARRLQMHPDDEFVLLAKFFLREATGEHCDQAFEGLIRFQREQCDPAAYEIMVAHDHTGEDIATLKIDDLETFPTCIEYMRSKRAAKIATMTPKMRSDVAAGIRRQSQIEAQSDRIARLKESYAKRPVYFSSLIAVEAVIMGLSSDDILSVNDDFIASLETQGPPDGDTGTAESRFLALMNRYTREQRTVPEISPAQRNDRMDRILSIGPGWAKKLGAIHADVDGLNPSNWNRWLRTIHHGERTPPRDWSLDYYLFLLKIVRG</sequence>
<evidence type="ECO:0000313" key="2">
    <source>
        <dbReference type="Proteomes" id="UP000015347"/>
    </source>
</evidence>